<evidence type="ECO:0000313" key="2">
    <source>
        <dbReference type="Proteomes" id="UP000038055"/>
    </source>
</evidence>
<evidence type="ECO:0000313" key="1">
    <source>
        <dbReference type="EMBL" id="CEN33441.1"/>
    </source>
</evidence>
<gene>
    <name evidence="1" type="ORF">CCYN2B_170003</name>
</gene>
<reference evidence="2" key="1">
    <citation type="submission" date="2015-01" db="EMBL/GenBank/DDBJ databases">
        <authorList>
            <person name="MANFREDI Pablo"/>
        </authorList>
    </citation>
    <scope>NUCLEOTIDE SEQUENCE [LARGE SCALE GENOMIC DNA]</scope>
    <source>
        <strain evidence="2">Ccyn2B</strain>
    </source>
</reference>
<proteinExistence type="predicted"/>
<accession>A0A0B7H1H9</accession>
<name>A0A0B7H1H9_9FLAO</name>
<keyword evidence="2" id="KW-1185">Reference proteome</keyword>
<sequence length="38" mass="4520">MSNAKIDDKFYSLQSEMSTKYLQLNEKYRNEVAFLSLN</sequence>
<protein>
    <submittedName>
        <fullName evidence="1">Uncharacterized protein</fullName>
    </submittedName>
</protein>
<dbReference type="Proteomes" id="UP000038055">
    <property type="component" value="Unassembled WGS sequence"/>
</dbReference>
<dbReference type="EMBL" id="CDOD01000009">
    <property type="protein sequence ID" value="CEN33441.1"/>
    <property type="molecule type" value="Genomic_DNA"/>
</dbReference>
<dbReference type="AlphaFoldDB" id="A0A0B7H1H9"/>
<organism evidence="1 2">
    <name type="scientific">Capnocytophaga cynodegmi</name>
    <dbReference type="NCBI Taxonomy" id="28189"/>
    <lineage>
        <taxon>Bacteria</taxon>
        <taxon>Pseudomonadati</taxon>
        <taxon>Bacteroidota</taxon>
        <taxon>Flavobacteriia</taxon>
        <taxon>Flavobacteriales</taxon>
        <taxon>Flavobacteriaceae</taxon>
        <taxon>Capnocytophaga</taxon>
    </lineage>
</organism>